<evidence type="ECO:0000256" key="1">
    <source>
        <dbReference type="ARBA" id="ARBA00012374"/>
    </source>
</evidence>
<keyword evidence="6" id="KW-1185">Reference proteome</keyword>
<sequence length="240" mass="27753">MFNMFKKLTFYTLLLLILPIGLLLTHTQWQNDNAISTNDYFWFLITQSGGNPWAILTSLVLFCLLLLLIRRLNWKLILITIIVSLGLTQGIKTGLKHFFAEPRPYVVAMFAGDPVSIQHFYHFSKPTRQQLVQDHQKQQPEWLVKHRMHEVGYSFPSGHTIFATTWLLLVVGLLHLGQTTQKSSQILQIITACWAIAVLYSRIKLGMHYPIDLLFGIILAYIINLPLLLWLQKFTSTNYN</sequence>
<protein>
    <recommendedName>
        <fullName evidence="1">undecaprenyl-diphosphate phosphatase</fullName>
        <ecNumber evidence="1">3.6.1.27</ecNumber>
    </recommendedName>
    <alternativeName>
        <fullName evidence="2">Undecaprenyl pyrophosphate phosphatase</fullName>
    </alternativeName>
</protein>
<evidence type="ECO:0000259" key="4">
    <source>
        <dbReference type="SMART" id="SM00014"/>
    </source>
</evidence>
<evidence type="ECO:0000313" key="6">
    <source>
        <dbReference type="Proteomes" id="UP000955338"/>
    </source>
</evidence>
<gene>
    <name evidence="5" type="ORF">CEP48_02870</name>
</gene>
<accession>A0A8E3MFS9</accession>
<dbReference type="InterPro" id="IPR036938">
    <property type="entry name" value="PAP2/HPO_sf"/>
</dbReference>
<evidence type="ECO:0000256" key="3">
    <source>
        <dbReference type="ARBA" id="ARBA00047594"/>
    </source>
</evidence>
<dbReference type="SUPFAM" id="SSF48317">
    <property type="entry name" value="Acid phosphatase/Vanadium-dependent haloperoxidase"/>
    <property type="match status" value="1"/>
</dbReference>
<proteinExistence type="predicted"/>
<dbReference type="EMBL" id="CP022011">
    <property type="protein sequence ID" value="QDJ14424.1"/>
    <property type="molecule type" value="Genomic_DNA"/>
</dbReference>
<comment type="catalytic activity">
    <reaction evidence="3">
        <text>di-trans,octa-cis-undecaprenyl diphosphate + H2O = di-trans,octa-cis-undecaprenyl phosphate + phosphate + H(+)</text>
        <dbReference type="Rhea" id="RHEA:28094"/>
        <dbReference type="ChEBI" id="CHEBI:15377"/>
        <dbReference type="ChEBI" id="CHEBI:15378"/>
        <dbReference type="ChEBI" id="CHEBI:43474"/>
        <dbReference type="ChEBI" id="CHEBI:58405"/>
        <dbReference type="ChEBI" id="CHEBI:60392"/>
        <dbReference type="EC" id="3.6.1.27"/>
    </reaction>
</comment>
<feature type="domain" description="Phosphatidic acid phosphatase type 2/haloperoxidase" evidence="4">
    <location>
        <begin position="76"/>
        <end position="228"/>
    </location>
</feature>
<dbReference type="PANTHER" id="PTHR14969">
    <property type="entry name" value="SPHINGOSINE-1-PHOSPHATE PHOSPHOHYDROLASE"/>
    <property type="match status" value="1"/>
</dbReference>
<dbReference type="PANTHER" id="PTHR14969:SF54">
    <property type="entry name" value="PHOSPHATIDYLGLYCEROPHOSPHATASE B"/>
    <property type="match status" value="1"/>
</dbReference>
<dbReference type="Gene3D" id="1.20.144.10">
    <property type="entry name" value="Phosphatidic acid phosphatase type 2/haloperoxidase"/>
    <property type="match status" value="1"/>
</dbReference>
<organism evidence="5 6">
    <name type="scientific">Mergibacter septicus</name>
    <dbReference type="NCBI Taxonomy" id="221402"/>
    <lineage>
        <taxon>Bacteria</taxon>
        <taxon>Pseudomonadati</taxon>
        <taxon>Pseudomonadota</taxon>
        <taxon>Gammaproteobacteria</taxon>
        <taxon>Pasteurellales</taxon>
        <taxon>Pasteurellaceae</taxon>
        <taxon>Mergibacter</taxon>
    </lineage>
</organism>
<dbReference type="GO" id="GO:0050380">
    <property type="term" value="F:undecaprenyl-diphosphatase activity"/>
    <property type="evidence" value="ECO:0007669"/>
    <property type="project" value="UniProtKB-EC"/>
</dbReference>
<evidence type="ECO:0000256" key="2">
    <source>
        <dbReference type="ARBA" id="ARBA00032707"/>
    </source>
</evidence>
<dbReference type="AlphaFoldDB" id="A0A8E3MFS9"/>
<reference evidence="5" key="1">
    <citation type="submission" date="2017-06" db="EMBL/GenBank/DDBJ databases">
        <title>Genome sequencing of pathogenic and non-pathogenic strains within Bisgaard taxon 40.</title>
        <authorList>
            <person name="Ladner J.T."/>
            <person name="Lovett S.P."/>
            <person name="Koroleva G."/>
            <person name="Lorch J.M."/>
        </authorList>
    </citation>
    <scope>NUCLEOTIDE SEQUENCE</scope>
    <source>
        <strain evidence="5">27576-1-I1</strain>
    </source>
</reference>
<dbReference type="Pfam" id="PF01569">
    <property type="entry name" value="PAP2"/>
    <property type="match status" value="1"/>
</dbReference>
<dbReference type="InterPro" id="IPR000326">
    <property type="entry name" value="PAP2/HPO"/>
</dbReference>
<name>A0A8E3MFS9_9PAST</name>
<dbReference type="SMART" id="SM00014">
    <property type="entry name" value="acidPPc"/>
    <property type="match status" value="1"/>
</dbReference>
<dbReference type="EC" id="3.6.1.27" evidence="1"/>
<dbReference type="GO" id="GO:0005886">
    <property type="term" value="C:plasma membrane"/>
    <property type="evidence" value="ECO:0007669"/>
    <property type="project" value="TreeGrafter"/>
</dbReference>
<evidence type="ECO:0000313" key="5">
    <source>
        <dbReference type="EMBL" id="QDJ14424.1"/>
    </source>
</evidence>
<dbReference type="CDD" id="cd01610">
    <property type="entry name" value="PAP2_like"/>
    <property type="match status" value="1"/>
</dbReference>
<dbReference type="Proteomes" id="UP000955338">
    <property type="component" value="Chromosome"/>
</dbReference>